<name>A0A2X0J0C1_9ACTN</name>
<organism evidence="3 4">
    <name type="scientific">Streptacidiphilus pinicola</name>
    <dbReference type="NCBI Taxonomy" id="2219663"/>
    <lineage>
        <taxon>Bacteria</taxon>
        <taxon>Bacillati</taxon>
        <taxon>Actinomycetota</taxon>
        <taxon>Actinomycetes</taxon>
        <taxon>Kitasatosporales</taxon>
        <taxon>Streptomycetaceae</taxon>
        <taxon>Streptacidiphilus</taxon>
    </lineage>
</organism>
<dbReference type="InterPro" id="IPR029057">
    <property type="entry name" value="PRTase-like"/>
</dbReference>
<gene>
    <name evidence="3" type="ORF">DN069_36525</name>
</gene>
<comment type="caution">
    <text evidence="3">The sequence shown here is derived from an EMBL/GenBank/DDBJ whole genome shotgun (WGS) entry which is preliminary data.</text>
</comment>
<sequence length="265" mass="26876">MALVIGVVGALLALLPCVPLTVTPSTRGGPVERSPIRALDAVLDLLLPSVCVGCGSPHAQLCPACRALLEAADPSRARPGNPPPGLPEVYAALPYGGAVRQALLAHKERGAMRLAPPLGRALARAVHTAVPLTLPPPHPHCARPLLLVPMPSTASATRARGHDPTTRLARAATAALRGRGVPARVVPALRHARAVADQAGLDAAARRRNLAGALRVTRARGGLLRSGHVVVVDDLVTTGASLAEAARALADAGVDVLAAAVVAAA</sequence>
<evidence type="ECO:0000313" key="4">
    <source>
        <dbReference type="Proteomes" id="UP000248889"/>
    </source>
</evidence>
<evidence type="ECO:0000259" key="2">
    <source>
        <dbReference type="Pfam" id="PF00156"/>
    </source>
</evidence>
<keyword evidence="4" id="KW-1185">Reference proteome</keyword>
<dbReference type="PANTHER" id="PTHR47505:SF1">
    <property type="entry name" value="DNA UTILIZATION PROTEIN YHGH"/>
    <property type="match status" value="1"/>
</dbReference>
<protein>
    <submittedName>
        <fullName evidence="3">ComF family protein</fullName>
    </submittedName>
</protein>
<evidence type="ECO:0000313" key="3">
    <source>
        <dbReference type="EMBL" id="RAG80738.1"/>
    </source>
</evidence>
<evidence type="ECO:0000256" key="1">
    <source>
        <dbReference type="ARBA" id="ARBA00008007"/>
    </source>
</evidence>
<dbReference type="PANTHER" id="PTHR47505">
    <property type="entry name" value="DNA UTILIZATION PROTEIN YHGH"/>
    <property type="match status" value="1"/>
</dbReference>
<dbReference type="AlphaFoldDB" id="A0A2X0J0C1"/>
<dbReference type="OrthoDB" id="5244859at2"/>
<dbReference type="Pfam" id="PF00156">
    <property type="entry name" value="Pribosyltran"/>
    <property type="match status" value="1"/>
</dbReference>
<accession>A0A2X0J0C1</accession>
<comment type="similarity">
    <text evidence="1">Belongs to the ComF/GntX family.</text>
</comment>
<dbReference type="Proteomes" id="UP000248889">
    <property type="component" value="Unassembled WGS sequence"/>
</dbReference>
<dbReference type="EMBL" id="QKYN01000201">
    <property type="protein sequence ID" value="RAG80738.1"/>
    <property type="molecule type" value="Genomic_DNA"/>
</dbReference>
<dbReference type="SUPFAM" id="SSF53271">
    <property type="entry name" value="PRTase-like"/>
    <property type="match status" value="1"/>
</dbReference>
<dbReference type="Gene3D" id="3.40.50.2020">
    <property type="match status" value="1"/>
</dbReference>
<dbReference type="InterPro" id="IPR051910">
    <property type="entry name" value="ComF/GntX_DNA_util-trans"/>
</dbReference>
<dbReference type="InterPro" id="IPR000836">
    <property type="entry name" value="PRTase_dom"/>
</dbReference>
<reference evidence="3 4" key="1">
    <citation type="submission" date="2018-06" db="EMBL/GenBank/DDBJ databases">
        <title>Streptacidiphilus pinicola sp. nov., isolated from pine grove soil.</title>
        <authorList>
            <person name="Roh S.G."/>
            <person name="Park S."/>
            <person name="Kim M.-K."/>
            <person name="Yun B.-R."/>
            <person name="Park J."/>
            <person name="Kim M.J."/>
            <person name="Kim Y.S."/>
            <person name="Kim S.B."/>
        </authorList>
    </citation>
    <scope>NUCLEOTIDE SEQUENCE [LARGE SCALE GENOMIC DNA]</scope>
    <source>
        <strain evidence="3 4">MMS16-CNU450</strain>
    </source>
</reference>
<proteinExistence type="inferred from homology"/>
<feature type="domain" description="Phosphoribosyltransferase" evidence="2">
    <location>
        <begin position="221"/>
        <end position="264"/>
    </location>
</feature>